<reference evidence="3" key="1">
    <citation type="journal article" date="2019" name="Int. J. Syst. Evol. Microbiol.">
        <title>The Global Catalogue of Microorganisms (GCM) 10K type strain sequencing project: providing services to taxonomists for standard genome sequencing and annotation.</title>
        <authorList>
            <consortium name="The Broad Institute Genomics Platform"/>
            <consortium name="The Broad Institute Genome Sequencing Center for Infectious Disease"/>
            <person name="Wu L."/>
            <person name="Ma J."/>
        </authorList>
    </citation>
    <scope>NUCLEOTIDE SEQUENCE [LARGE SCALE GENOMIC DNA]</scope>
    <source>
        <strain evidence="3">CCM 8931</strain>
    </source>
</reference>
<sequence length="314" mass="35406">MNKTTRINTEMRYINNRQQFTISDLMAEFQISRSTAARDLATIQELGMPLLSSVGPDGGFTVMRNQLLPAVQFNTDELKALFVSFMATTNTQLPFLKNRQTLSEKLLAIASQSQQEALVELKQLLRFENTNPANVDLLELTDLAPAMLKTMINASLVSRHLRITMASAQTYDSYVQYLYHQGPAWQVVIFELAAQQTRTLPLGQIQQVAIDATELPADITDQIKQAQPKPNLIVQLGAAAIQQFKRLHRPDRLLQYLDPFEQTARYTDYVDVTSQSDLALAASWLLYLGPAVTPIKVPATLKNQIQQQLNKWQN</sequence>
<name>A0ABW4C3E2_9LACO</name>
<comment type="caution">
    <text evidence="2">The sequence shown here is derived from an EMBL/GenBank/DDBJ whole genome shotgun (WGS) entry which is preliminary data.</text>
</comment>
<protein>
    <submittedName>
        <fullName evidence="2">Helix-turn-helix transcriptional regulator</fullName>
    </submittedName>
</protein>
<dbReference type="Gene3D" id="1.10.10.10">
    <property type="entry name" value="Winged helix-like DNA-binding domain superfamily/Winged helix DNA-binding domain"/>
    <property type="match status" value="1"/>
</dbReference>
<evidence type="ECO:0000313" key="2">
    <source>
        <dbReference type="EMBL" id="MFD1420810.1"/>
    </source>
</evidence>
<gene>
    <name evidence="2" type="ORF">ACFQ5L_07565</name>
</gene>
<evidence type="ECO:0000313" key="3">
    <source>
        <dbReference type="Proteomes" id="UP001597188"/>
    </source>
</evidence>
<feature type="domain" description="Helix-turn-helix type 11" evidence="1">
    <location>
        <begin position="11"/>
        <end position="56"/>
    </location>
</feature>
<dbReference type="EMBL" id="JBHTOJ010000017">
    <property type="protein sequence ID" value="MFD1420810.1"/>
    <property type="molecule type" value="Genomic_DNA"/>
</dbReference>
<dbReference type="Pfam" id="PF08279">
    <property type="entry name" value="HTH_11"/>
    <property type="match status" value="1"/>
</dbReference>
<dbReference type="SUPFAM" id="SSF46785">
    <property type="entry name" value="Winged helix' DNA-binding domain"/>
    <property type="match status" value="1"/>
</dbReference>
<accession>A0ABW4C3E2</accession>
<dbReference type="PANTHER" id="PTHR34580:SF9">
    <property type="entry name" value="SLL5097 PROTEIN"/>
    <property type="match status" value="1"/>
</dbReference>
<dbReference type="InterPro" id="IPR036388">
    <property type="entry name" value="WH-like_DNA-bd_sf"/>
</dbReference>
<proteinExistence type="predicted"/>
<organism evidence="2 3">
    <name type="scientific">Lactiplantibacillus songbeiensis</name>
    <dbReference type="NCBI Taxonomy" id="2559920"/>
    <lineage>
        <taxon>Bacteria</taxon>
        <taxon>Bacillati</taxon>
        <taxon>Bacillota</taxon>
        <taxon>Bacilli</taxon>
        <taxon>Lactobacillales</taxon>
        <taxon>Lactobacillaceae</taxon>
        <taxon>Lactiplantibacillus</taxon>
    </lineage>
</organism>
<dbReference type="RefSeq" id="WP_137634432.1">
    <property type="nucleotide sequence ID" value="NZ_BJDL01000009.1"/>
</dbReference>
<dbReference type="InterPro" id="IPR051534">
    <property type="entry name" value="CBASS_pafABC_assoc_protein"/>
</dbReference>
<dbReference type="InterPro" id="IPR036390">
    <property type="entry name" value="WH_DNA-bd_sf"/>
</dbReference>
<dbReference type="PANTHER" id="PTHR34580">
    <property type="match status" value="1"/>
</dbReference>
<keyword evidence="3" id="KW-1185">Reference proteome</keyword>
<evidence type="ECO:0000259" key="1">
    <source>
        <dbReference type="Pfam" id="PF08279"/>
    </source>
</evidence>
<dbReference type="Proteomes" id="UP001597188">
    <property type="component" value="Unassembled WGS sequence"/>
</dbReference>
<dbReference type="InterPro" id="IPR013196">
    <property type="entry name" value="HTH_11"/>
</dbReference>